<evidence type="ECO:0000256" key="1">
    <source>
        <dbReference type="ARBA" id="ARBA00022729"/>
    </source>
</evidence>
<feature type="non-terminal residue" evidence="2">
    <location>
        <position position="1"/>
    </location>
</feature>
<evidence type="ECO:0000313" key="2">
    <source>
        <dbReference type="EMBL" id="MFE3871229.1"/>
    </source>
</evidence>
<gene>
    <name evidence="2" type="ORF">ACFX5F_08320</name>
</gene>
<evidence type="ECO:0000313" key="3">
    <source>
        <dbReference type="Proteomes" id="UP001600107"/>
    </source>
</evidence>
<dbReference type="Pfam" id="PF13573">
    <property type="entry name" value="SprB"/>
    <property type="match status" value="11"/>
</dbReference>
<organism evidence="2 3">
    <name type="scientific">Flavobacterium zhoui</name>
    <dbReference type="NCBI Taxonomy" id="3230414"/>
    <lineage>
        <taxon>Bacteria</taxon>
        <taxon>Pseudomonadati</taxon>
        <taxon>Bacteroidota</taxon>
        <taxon>Flavobacteriia</taxon>
        <taxon>Flavobacteriales</taxon>
        <taxon>Flavobacteriaceae</taxon>
        <taxon>Flavobacterium</taxon>
    </lineage>
</organism>
<protein>
    <submittedName>
        <fullName evidence="2">T9SS type A sorting domain-containing protein</fullName>
    </submittedName>
</protein>
<keyword evidence="3" id="KW-1185">Reference proteome</keyword>
<dbReference type="InterPro" id="IPR025667">
    <property type="entry name" value="SprB_repeat"/>
</dbReference>
<dbReference type="InterPro" id="IPR026444">
    <property type="entry name" value="Secre_tail"/>
</dbReference>
<reference evidence="2 3" key="1">
    <citation type="submission" date="2024-06" db="EMBL/GenBank/DDBJ databases">
        <title>Flavobacterium spp. isolated from glacier.</title>
        <authorList>
            <person name="Han D."/>
        </authorList>
    </citation>
    <scope>NUCLEOTIDE SEQUENCE [LARGE SCALE GENOMIC DNA]</scope>
    <source>
        <strain evidence="2 3">ZS1P70</strain>
    </source>
</reference>
<name>A0ABW6I6M1_9FLAO</name>
<dbReference type="EMBL" id="JBHZPY010000005">
    <property type="protein sequence ID" value="MFE3871229.1"/>
    <property type="molecule type" value="Genomic_DNA"/>
</dbReference>
<dbReference type="NCBIfam" id="TIGR04183">
    <property type="entry name" value="Por_Secre_tail"/>
    <property type="match status" value="1"/>
</dbReference>
<dbReference type="RefSeq" id="WP_379851607.1">
    <property type="nucleotide sequence ID" value="NZ_JBHZPY010000005.1"/>
</dbReference>
<sequence length="1025" mass="105388">TFSGGTAPYMVNFNGAGYLAQTSPKVYAGLTAGTYTWMVKDANGCITQGSEVVGQPTILVATDAHADVKCNGGTDGSVTVTFSGGTAPYMVNFNGAGFVAQTSPKVYAGLTAGTYTWIVKDANGCEQSGSETIAQPTILVATDGHADVKCNGGTDGSVTVTFSGGTSPYMVNFNGAGFVAQTSPKVYAGLAAGTYTWIVKDANGCIMEGSETIAQPTILVATDGHADVKCNGGTDGSVTVTFSGGTSPYMVNFNGAGYVAQTSPKSYTGLTAGTYTWIVKDANGCIMQGSETIAQPTILVATDGHADVKCNGGTDGSVTVTFSGGTSPYMVNFNGAGFVAQTSPKVYAGLTAGSYTWIVKDANGCEQSGSETIAQPTILVATDGHADVKCNGGTDGSVTVTFSGGTSPYMVNFNGAGYVAQTSPKVYAGLTAGSYTWIVKDANGCIMEGSETIAQPTILVATDGHADVKCNGGTDGSITVTFSGGTSPYMVNFNGAGYLAQTSPKSYTGLTAGSYTWIVKDANGCIVEGSETIAQPALLVANITPINPKCCYDPDGSITISATGGTGTLMYSINDGATYQTSNVFSGLLAGTYNWVVKDANNCILRGTVTLTNPPLIVATSILVNPKCNGGTDGSITIIASGGTGTLTYSIDQGLTYQSSNVFTGLAAGEYKWRVKDANGCLLKGTFILTTPPAVTVTATLVNPKCNGGTDGSITVNATGGTAPLMYSLNDGATYQSSNVFTALAAGQYQWAVKENNGCISRGTVNLINPVMIVASATPTNPKCNGGADGSFTITATGGTGVLMYSADNGLNYQTSNVFTALKAGEYKWVVKDANGCMMQGTVILVNPILISVSVAAVNPSCCAALKDGSITLNASGGTGAFMYSINGGTTYQTSNFFGSLTAGVYNWIVKDANNCVISGTVTLRNPTDPLAKPAAPTVTASFTAYPVPFKDVLTIRYDFDYQSDVTIEVLNSQGMPVLSKTDTNSYLGKEIMLHLHTYQGQEQVYLVKVTTDRGSSVKKVMSSK</sequence>
<accession>A0ABW6I6M1</accession>
<comment type="caution">
    <text evidence="2">The sequence shown here is derived from an EMBL/GenBank/DDBJ whole genome shotgun (WGS) entry which is preliminary data.</text>
</comment>
<dbReference type="Proteomes" id="UP001600107">
    <property type="component" value="Unassembled WGS sequence"/>
</dbReference>
<keyword evidence="1" id="KW-0732">Signal</keyword>
<proteinExistence type="predicted"/>